<dbReference type="PROSITE" id="PS51671">
    <property type="entry name" value="ACT"/>
    <property type="match status" value="1"/>
</dbReference>
<evidence type="ECO:0000256" key="5">
    <source>
        <dbReference type="ARBA" id="ARBA00033308"/>
    </source>
</evidence>
<dbReference type="InterPro" id="IPR004095">
    <property type="entry name" value="TGS"/>
</dbReference>
<dbReference type="Pfam" id="PF04607">
    <property type="entry name" value="RelA_SpoT"/>
    <property type="match status" value="1"/>
</dbReference>
<evidence type="ECO:0000259" key="8">
    <source>
        <dbReference type="PROSITE" id="PS51880"/>
    </source>
</evidence>
<dbReference type="Pfam" id="PF13291">
    <property type="entry name" value="ACT_4"/>
    <property type="match status" value="1"/>
</dbReference>
<accession>A0A4R6YWQ6</accession>
<gene>
    <name evidence="9" type="ORF">DFR29_10778</name>
</gene>
<dbReference type="GO" id="GO:0015969">
    <property type="term" value="P:guanosine tetraphosphate metabolic process"/>
    <property type="evidence" value="ECO:0007669"/>
    <property type="project" value="InterPro"/>
</dbReference>
<evidence type="ECO:0000313" key="10">
    <source>
        <dbReference type="Proteomes" id="UP000295293"/>
    </source>
</evidence>
<dbReference type="SUPFAM" id="SSF109604">
    <property type="entry name" value="HD-domain/PDEase-like"/>
    <property type="match status" value="1"/>
</dbReference>
<dbReference type="PANTHER" id="PTHR21262:SF31">
    <property type="entry name" value="GTP PYROPHOSPHOKINASE"/>
    <property type="match status" value="1"/>
</dbReference>
<dbReference type="SMART" id="SM00954">
    <property type="entry name" value="RelA_SpoT"/>
    <property type="match status" value="1"/>
</dbReference>
<evidence type="ECO:0000259" key="7">
    <source>
        <dbReference type="PROSITE" id="PS51671"/>
    </source>
</evidence>
<dbReference type="GO" id="GO:0005886">
    <property type="term" value="C:plasma membrane"/>
    <property type="evidence" value="ECO:0007669"/>
    <property type="project" value="TreeGrafter"/>
</dbReference>
<evidence type="ECO:0000256" key="4">
    <source>
        <dbReference type="ARBA" id="ARBA00032407"/>
    </source>
</evidence>
<dbReference type="Pfam" id="PF13328">
    <property type="entry name" value="HD_4"/>
    <property type="match status" value="1"/>
</dbReference>
<evidence type="ECO:0000256" key="2">
    <source>
        <dbReference type="ARBA" id="ARBA00025704"/>
    </source>
</evidence>
<keyword evidence="10" id="KW-1185">Reference proteome</keyword>
<feature type="domain" description="ACT" evidence="7">
    <location>
        <begin position="640"/>
        <end position="714"/>
    </location>
</feature>
<dbReference type="InterPro" id="IPR012676">
    <property type="entry name" value="TGS-like"/>
</dbReference>
<dbReference type="SUPFAM" id="SSF81301">
    <property type="entry name" value="Nucleotidyltransferase"/>
    <property type="match status" value="1"/>
</dbReference>
<dbReference type="Gene3D" id="1.10.3210.10">
    <property type="entry name" value="Hypothetical protein af1432"/>
    <property type="match status" value="1"/>
</dbReference>
<dbReference type="GO" id="GO:0042594">
    <property type="term" value="P:response to starvation"/>
    <property type="evidence" value="ECO:0007669"/>
    <property type="project" value="TreeGrafter"/>
</dbReference>
<comment type="similarity">
    <text evidence="6">Belongs to the relA/spoT family.</text>
</comment>
<dbReference type="InterPro" id="IPR007685">
    <property type="entry name" value="RelA_SpoT"/>
</dbReference>
<name>A0A4R6YWQ6_9GAMM</name>
<evidence type="ECO:0000256" key="3">
    <source>
        <dbReference type="ARBA" id="ARBA00029754"/>
    </source>
</evidence>
<dbReference type="GO" id="GO:0016301">
    <property type="term" value="F:kinase activity"/>
    <property type="evidence" value="ECO:0007669"/>
    <property type="project" value="UniProtKB-KW"/>
</dbReference>
<dbReference type="PROSITE" id="PS51880">
    <property type="entry name" value="TGS"/>
    <property type="match status" value="1"/>
</dbReference>
<dbReference type="GO" id="GO:0008728">
    <property type="term" value="F:GTP diphosphokinase activity"/>
    <property type="evidence" value="ECO:0007669"/>
    <property type="project" value="TreeGrafter"/>
</dbReference>
<feature type="domain" description="TGS" evidence="8">
    <location>
        <begin position="386"/>
        <end position="449"/>
    </location>
</feature>
<sequence>MKLPTVASLDEWIAQRRQAGPLSDELNIACTRLETALQAEPTPDLAARFARLTTTVQLLGNLGLDDETLAAAAVYELDRAGFAAEAPVASAGLRLLLEGQAAAEKVWSLYAARDAHTSPEGLRRLLLAVVRDLRVVFILLARQLSRLRAADQIDDEARLALAQMTADIHAPLANRLGIWQLKWELEDLAFRLSQPDTYKRIARLLDERRVDREGYISGAIAQLREALHEAGVVADIAGRPKHIYSIWKKMQRKDGDFGALYDIRAVRLLVKDVPACYAALGVVHTLWPYIPGEFDDYIARPKGNHYQSLHTAVVGPEGKTLEVQIRSHDMHAHAELGVAAHWRYKEGGGGDASFERKVAWMRQLLDAKDDSDDDAALLAGLRTDLHEDRVYLLTPRGEIMDLPRGATVLDFAYHVHTDVGHRCRGAKVNGRIVPLAFQPSSGDRIEILTAKEKAPRRDWLSAQHGFLTTHRALEKVRTWFKRVDLAANLAAGRTILEKELRRLALSNVELDSLPPRFNHKSLEDFLVALALGDVSSAQVARALHEMIAPPKPAPAPALRPPKAGTKDALTIDGVGNLLTQLARCCQPLPGDPVMGFITRGRGVSVHRADCASLARLRTRDPSRVIEVEWGNRREQAYEVDVLVKGYDRKWLHKDITNVIASANAHLLAVNTRVDAVSGLATMNFALRVTDYGQLSSLLGRLAAVPNVIEARRMA</sequence>
<dbReference type="NCBIfam" id="TIGR00691">
    <property type="entry name" value="spoT_relA"/>
    <property type="match status" value="1"/>
</dbReference>
<evidence type="ECO:0000313" key="9">
    <source>
        <dbReference type="EMBL" id="TDR43072.1"/>
    </source>
</evidence>
<dbReference type="CDD" id="cd05399">
    <property type="entry name" value="NT_Rel-Spo_like"/>
    <property type="match status" value="1"/>
</dbReference>
<keyword evidence="9" id="KW-0808">Transferase</keyword>
<dbReference type="InterPro" id="IPR002912">
    <property type="entry name" value="ACT_dom"/>
</dbReference>
<dbReference type="InterPro" id="IPR033655">
    <property type="entry name" value="TGS_RelA/SpoT"/>
</dbReference>
<reference evidence="9 10" key="1">
    <citation type="submission" date="2019-03" db="EMBL/GenBank/DDBJ databases">
        <title>Genomic Encyclopedia of Type Strains, Phase IV (KMG-IV): sequencing the most valuable type-strain genomes for metagenomic binning, comparative biology and taxonomic classification.</title>
        <authorList>
            <person name="Goeker M."/>
        </authorList>
    </citation>
    <scope>NUCLEOTIDE SEQUENCE [LARGE SCALE GENOMIC DNA]</scope>
    <source>
        <strain evidence="9 10">DSM 21667</strain>
    </source>
</reference>
<dbReference type="Gene3D" id="3.10.20.30">
    <property type="match status" value="1"/>
</dbReference>
<protein>
    <recommendedName>
        <fullName evidence="1">GTP pyrophosphokinase</fullName>
    </recommendedName>
    <alternativeName>
        <fullName evidence="4">(p)ppGpp synthase</fullName>
    </alternativeName>
    <alternativeName>
        <fullName evidence="3">ATP:GTP 3'-pyrophosphotransferase</fullName>
    </alternativeName>
    <alternativeName>
        <fullName evidence="5">ppGpp synthase I</fullName>
    </alternativeName>
</protein>
<dbReference type="Pfam" id="PF02824">
    <property type="entry name" value="TGS"/>
    <property type="match status" value="1"/>
</dbReference>
<proteinExistence type="inferred from homology"/>
<dbReference type="FunFam" id="3.10.20.30:FF:000002">
    <property type="entry name" value="GTP pyrophosphokinase (RelA/SpoT)"/>
    <property type="match status" value="1"/>
</dbReference>
<dbReference type="SUPFAM" id="SSF55021">
    <property type="entry name" value="ACT-like"/>
    <property type="match status" value="1"/>
</dbReference>
<dbReference type="FunFam" id="3.30.460.10:FF:000001">
    <property type="entry name" value="GTP pyrophosphokinase RelA"/>
    <property type="match status" value="1"/>
</dbReference>
<dbReference type="Gene3D" id="3.30.460.10">
    <property type="entry name" value="Beta Polymerase, domain 2"/>
    <property type="match status" value="1"/>
</dbReference>
<dbReference type="InterPro" id="IPR045865">
    <property type="entry name" value="ACT-like_dom_sf"/>
</dbReference>
<dbReference type="PANTHER" id="PTHR21262">
    <property type="entry name" value="GUANOSINE-3',5'-BIS DIPHOSPHATE 3'-PYROPHOSPHOHYDROLASE"/>
    <property type="match status" value="1"/>
</dbReference>
<comment type="caution">
    <text evidence="9">The sequence shown here is derived from an EMBL/GenBank/DDBJ whole genome shotgun (WGS) entry which is preliminary data.</text>
</comment>
<dbReference type="Proteomes" id="UP000295293">
    <property type="component" value="Unassembled WGS sequence"/>
</dbReference>
<organism evidence="9 10">
    <name type="scientific">Tahibacter aquaticus</name>
    <dbReference type="NCBI Taxonomy" id="520092"/>
    <lineage>
        <taxon>Bacteria</taxon>
        <taxon>Pseudomonadati</taxon>
        <taxon>Pseudomonadota</taxon>
        <taxon>Gammaproteobacteria</taxon>
        <taxon>Lysobacterales</taxon>
        <taxon>Rhodanobacteraceae</taxon>
        <taxon>Tahibacter</taxon>
    </lineage>
</organism>
<evidence type="ECO:0000256" key="6">
    <source>
        <dbReference type="RuleBase" id="RU003847"/>
    </source>
</evidence>
<comment type="pathway">
    <text evidence="2">Purine metabolism.</text>
</comment>
<comment type="function">
    <text evidence="6">In eubacteria ppGpp (guanosine 3'-diphosphate 5'-diphosphate) is a mediator of the stringent response that coordinates a variety of cellular activities in response to changes in nutritional abundance.</text>
</comment>
<dbReference type="SUPFAM" id="SSF81271">
    <property type="entry name" value="TGS-like"/>
    <property type="match status" value="1"/>
</dbReference>
<dbReference type="InterPro" id="IPR004811">
    <property type="entry name" value="RelA/Spo_fam"/>
</dbReference>
<dbReference type="GO" id="GO:0015949">
    <property type="term" value="P:nucleobase-containing small molecule interconversion"/>
    <property type="evidence" value="ECO:0007669"/>
    <property type="project" value="UniProtKB-ARBA"/>
</dbReference>
<dbReference type="CDD" id="cd04876">
    <property type="entry name" value="ACT_RelA-SpoT"/>
    <property type="match status" value="1"/>
</dbReference>
<keyword evidence="9" id="KW-0418">Kinase</keyword>
<dbReference type="EMBL" id="SNZH01000007">
    <property type="protein sequence ID" value="TDR43072.1"/>
    <property type="molecule type" value="Genomic_DNA"/>
</dbReference>
<dbReference type="InterPro" id="IPR043519">
    <property type="entry name" value="NT_sf"/>
</dbReference>
<dbReference type="RefSeq" id="WP_243746041.1">
    <property type="nucleotide sequence ID" value="NZ_SNZH01000007.1"/>
</dbReference>
<dbReference type="CDD" id="cd01668">
    <property type="entry name" value="TGS_RSH"/>
    <property type="match status" value="1"/>
</dbReference>
<dbReference type="Gene3D" id="3.30.70.260">
    <property type="match status" value="1"/>
</dbReference>
<dbReference type="AlphaFoldDB" id="A0A4R6YWQ6"/>
<dbReference type="GO" id="GO:0008893">
    <property type="term" value="F:guanosine-3',5'-bis(diphosphate) 3'-diphosphatase activity"/>
    <property type="evidence" value="ECO:0007669"/>
    <property type="project" value="TreeGrafter"/>
</dbReference>
<evidence type="ECO:0000256" key="1">
    <source>
        <dbReference type="ARBA" id="ARBA00019852"/>
    </source>
</evidence>
<dbReference type="InterPro" id="IPR012675">
    <property type="entry name" value="Beta-grasp_dom_sf"/>
</dbReference>